<organism evidence="2 3">
    <name type="scientific">Mesobacillus maritimus</name>
    <dbReference type="NCBI Taxonomy" id="1643336"/>
    <lineage>
        <taxon>Bacteria</taxon>
        <taxon>Bacillati</taxon>
        <taxon>Bacillota</taxon>
        <taxon>Bacilli</taxon>
        <taxon>Bacillales</taxon>
        <taxon>Bacillaceae</taxon>
        <taxon>Mesobacillus</taxon>
    </lineage>
</organism>
<accession>A0ABS7KBJ2</accession>
<evidence type="ECO:0008006" key="4">
    <source>
        <dbReference type="Google" id="ProtNLM"/>
    </source>
</evidence>
<name>A0ABS7KBJ2_9BACI</name>
<dbReference type="RefSeq" id="WP_221875912.1">
    <property type="nucleotide sequence ID" value="NZ_JACWFH010000039.1"/>
</dbReference>
<proteinExistence type="predicted"/>
<reference evidence="2 3" key="1">
    <citation type="submission" date="2020-07" db="EMBL/GenBank/DDBJ databases">
        <title>Fungal Genomes of the International Space Station.</title>
        <authorList>
            <person name="Seuylemezian A."/>
            <person name="Singh N.K."/>
            <person name="Wood J."/>
            <person name="Venkateswaran K."/>
        </authorList>
    </citation>
    <scope>NUCLEOTIDE SEQUENCE [LARGE SCALE GENOMIC DNA]</scope>
    <source>
        <strain evidence="2 3">PL-B2</strain>
    </source>
</reference>
<evidence type="ECO:0000313" key="3">
    <source>
        <dbReference type="Proteomes" id="UP000769780"/>
    </source>
</evidence>
<keyword evidence="1" id="KW-0472">Membrane</keyword>
<gene>
    <name evidence="2" type="ORF">H0185_22830</name>
</gene>
<keyword evidence="1" id="KW-0812">Transmembrane</keyword>
<dbReference type="EMBL" id="JACWFH010000039">
    <property type="protein sequence ID" value="MBY0099580.1"/>
    <property type="molecule type" value="Genomic_DNA"/>
</dbReference>
<protein>
    <recommendedName>
        <fullName evidence="4">Phage shock protein B</fullName>
    </recommendedName>
</protein>
<comment type="caution">
    <text evidence="2">The sequence shown here is derived from an EMBL/GenBank/DDBJ whole genome shotgun (WGS) entry which is preliminary data.</text>
</comment>
<keyword evidence="1" id="KW-1133">Transmembrane helix</keyword>
<sequence length="56" mass="6395">MVAPSALGLISLLFTIAVPVSFVLLLIWIYQLKKNSEKQIEQNKEIIRLLEKEKAL</sequence>
<feature type="transmembrane region" description="Helical" evidence="1">
    <location>
        <begin position="6"/>
        <end position="30"/>
    </location>
</feature>
<evidence type="ECO:0000313" key="2">
    <source>
        <dbReference type="EMBL" id="MBY0099580.1"/>
    </source>
</evidence>
<evidence type="ECO:0000256" key="1">
    <source>
        <dbReference type="SAM" id="Phobius"/>
    </source>
</evidence>
<dbReference type="Proteomes" id="UP000769780">
    <property type="component" value="Unassembled WGS sequence"/>
</dbReference>
<keyword evidence="3" id="KW-1185">Reference proteome</keyword>